<dbReference type="SUPFAM" id="SSF56349">
    <property type="entry name" value="DNA breaking-rejoining enzymes"/>
    <property type="match status" value="1"/>
</dbReference>
<proteinExistence type="predicted"/>
<name>A0A087CUC9_9BIFI</name>
<dbReference type="EMBL" id="JGZM01000005">
    <property type="protein sequence ID" value="KFI86879.1"/>
    <property type="molecule type" value="Genomic_DNA"/>
</dbReference>
<dbReference type="RefSeq" id="WP_051915934.1">
    <property type="nucleotide sequence ID" value="NZ_JDTM01000012.1"/>
</dbReference>
<dbReference type="GO" id="GO:0015074">
    <property type="term" value="P:DNA integration"/>
    <property type="evidence" value="ECO:0007669"/>
    <property type="project" value="InterPro"/>
</dbReference>
<dbReference type="GO" id="GO:0003677">
    <property type="term" value="F:DNA binding"/>
    <property type="evidence" value="ECO:0007669"/>
    <property type="project" value="InterPro"/>
</dbReference>
<dbReference type="InterPro" id="IPR013762">
    <property type="entry name" value="Integrase-like_cat_sf"/>
</dbReference>
<protein>
    <submittedName>
        <fullName evidence="2">Phage integrase family protein</fullName>
    </submittedName>
</protein>
<organism evidence="2 3">
    <name type="scientific">Bifidobacterium pullorum subsp. saeculare DSM 6531 = LMG 14934</name>
    <dbReference type="NCBI Taxonomy" id="1437611"/>
    <lineage>
        <taxon>Bacteria</taxon>
        <taxon>Bacillati</taxon>
        <taxon>Actinomycetota</taxon>
        <taxon>Actinomycetes</taxon>
        <taxon>Bifidobacteriales</taxon>
        <taxon>Bifidobacteriaceae</taxon>
        <taxon>Bifidobacterium</taxon>
    </lineage>
</organism>
<gene>
    <name evidence="2" type="ORF">BSAE_1143</name>
</gene>
<evidence type="ECO:0000313" key="2">
    <source>
        <dbReference type="EMBL" id="KFI86879.1"/>
    </source>
</evidence>
<dbReference type="InterPro" id="IPR011010">
    <property type="entry name" value="DNA_brk_join_enz"/>
</dbReference>
<comment type="caution">
    <text evidence="2">The sequence shown here is derived from an EMBL/GenBank/DDBJ whole genome shotgun (WGS) entry which is preliminary data.</text>
</comment>
<dbReference type="Proteomes" id="UP000029040">
    <property type="component" value="Unassembled WGS sequence"/>
</dbReference>
<reference evidence="2 3" key="1">
    <citation type="submission" date="2014-03" db="EMBL/GenBank/DDBJ databases">
        <title>Genomics of Bifidobacteria.</title>
        <authorList>
            <person name="Ventura M."/>
            <person name="Milani C."/>
            <person name="Lugli G.A."/>
        </authorList>
    </citation>
    <scope>NUCLEOTIDE SEQUENCE [LARGE SCALE GENOMIC DNA]</scope>
    <source>
        <strain evidence="2 3">LMG 14934</strain>
    </source>
</reference>
<evidence type="ECO:0000313" key="3">
    <source>
        <dbReference type="Proteomes" id="UP000029040"/>
    </source>
</evidence>
<dbReference type="AlphaFoldDB" id="A0A087CUC9"/>
<evidence type="ECO:0000256" key="1">
    <source>
        <dbReference type="ARBA" id="ARBA00023172"/>
    </source>
</evidence>
<sequence>MRDITARDVQHWWDAFRPVSRHANREKRRLQAYKTLHAIMSSAATEPVGFDGRPIIDRNPCAIRAARPKVDHEPVIAEADQIRALADAMPERLAPTVILAGTLGLREGECLALMRRDVDLRRVTVCRAWRACGSTICARPR</sequence>
<dbReference type="GO" id="GO:0006310">
    <property type="term" value="P:DNA recombination"/>
    <property type="evidence" value="ECO:0007669"/>
    <property type="project" value="UniProtKB-KW"/>
</dbReference>
<keyword evidence="1" id="KW-0233">DNA recombination</keyword>
<dbReference type="Gene3D" id="1.10.443.10">
    <property type="entry name" value="Intergrase catalytic core"/>
    <property type="match status" value="1"/>
</dbReference>
<accession>A0A087CUC9</accession>